<feature type="compositionally biased region" description="Polar residues" evidence="1">
    <location>
        <begin position="61"/>
        <end position="70"/>
    </location>
</feature>
<keyword evidence="2" id="KW-0812">Transmembrane</keyword>
<keyword evidence="2" id="KW-1133">Transmembrane helix</keyword>
<name>A0A0F2LYP9_SPOSC</name>
<feature type="transmembrane region" description="Helical" evidence="2">
    <location>
        <begin position="12"/>
        <end position="31"/>
    </location>
</feature>
<evidence type="ECO:0000313" key="4">
    <source>
        <dbReference type="EMBL" id="KJR81016.1"/>
    </source>
</evidence>
<feature type="region of interest" description="Disordered" evidence="1">
    <location>
        <begin position="40"/>
        <end position="70"/>
    </location>
</feature>
<evidence type="ECO:0000256" key="2">
    <source>
        <dbReference type="SAM" id="Phobius"/>
    </source>
</evidence>
<dbReference type="SMART" id="SM00672">
    <property type="entry name" value="CAP10"/>
    <property type="match status" value="1"/>
</dbReference>
<feature type="domain" description="Glycosyl transferase CAP10" evidence="3">
    <location>
        <begin position="156"/>
        <end position="387"/>
    </location>
</feature>
<dbReference type="Proteomes" id="UP000033710">
    <property type="component" value="Unassembled WGS sequence"/>
</dbReference>
<dbReference type="VEuPathDB" id="FungiDB:SPSK_05179"/>
<evidence type="ECO:0000313" key="5">
    <source>
        <dbReference type="Proteomes" id="UP000033710"/>
    </source>
</evidence>
<reference evidence="4 5" key="2">
    <citation type="journal article" date="2015" name="Eukaryot. Cell">
        <title>Asexual propagation of a virulent clone complex in a human and feline outbreak of sporotrichosis.</title>
        <authorList>
            <person name="Teixeira Mde M."/>
            <person name="Rodrigues A.M."/>
            <person name="Tsui C.K."/>
            <person name="de Almeida L.G."/>
            <person name="Van Diepeningen A.D."/>
            <person name="van den Ende B.G."/>
            <person name="Fernandes G.F."/>
            <person name="Kano R."/>
            <person name="Hamelin R.C."/>
            <person name="Lopes-Bezerra L.M."/>
            <person name="Vasconcelos A.T."/>
            <person name="de Hoog S."/>
            <person name="de Camargo Z.P."/>
            <person name="Felipe M.S."/>
        </authorList>
    </citation>
    <scope>NUCLEOTIDE SEQUENCE [LARGE SCALE GENOMIC DNA]</scope>
    <source>
        <strain evidence="4 5">1099-18</strain>
    </source>
</reference>
<dbReference type="AlphaFoldDB" id="A0A0F2LYP9"/>
<dbReference type="InterPro" id="IPR051091">
    <property type="entry name" value="O-Glucosyltr/Glycosyltrsf_90"/>
</dbReference>
<evidence type="ECO:0000259" key="3">
    <source>
        <dbReference type="SMART" id="SM00672"/>
    </source>
</evidence>
<dbReference type="Pfam" id="PF05686">
    <property type="entry name" value="Glyco_transf_90"/>
    <property type="match status" value="1"/>
</dbReference>
<accession>A0A0F2LYP9</accession>
<dbReference type="GeneID" id="27667206"/>
<proteinExistence type="predicted"/>
<organism evidence="4 5">
    <name type="scientific">Sporothrix schenckii 1099-18</name>
    <dbReference type="NCBI Taxonomy" id="1397361"/>
    <lineage>
        <taxon>Eukaryota</taxon>
        <taxon>Fungi</taxon>
        <taxon>Dikarya</taxon>
        <taxon>Ascomycota</taxon>
        <taxon>Pezizomycotina</taxon>
        <taxon>Sordariomycetes</taxon>
        <taxon>Sordariomycetidae</taxon>
        <taxon>Ophiostomatales</taxon>
        <taxon>Ophiostomataceae</taxon>
        <taxon>Sporothrix</taxon>
    </lineage>
</organism>
<dbReference type="OrthoDB" id="202415at2759"/>
<dbReference type="PANTHER" id="PTHR12203:SF63">
    <property type="entry name" value="GLYCOSYL TRANSFERASE CAP10 DOMAIN-CONTAINING PROTEIN"/>
    <property type="match status" value="1"/>
</dbReference>
<feature type="compositionally biased region" description="Polar residues" evidence="1">
    <location>
        <begin position="390"/>
        <end position="404"/>
    </location>
</feature>
<dbReference type="EMBL" id="AXCR01000012">
    <property type="protein sequence ID" value="KJR81016.1"/>
    <property type="molecule type" value="Genomic_DNA"/>
</dbReference>
<comment type="caution">
    <text evidence="4">The sequence shown here is derived from an EMBL/GenBank/DDBJ whole genome shotgun (WGS) entry which is preliminary data.</text>
</comment>
<feature type="region of interest" description="Disordered" evidence="1">
    <location>
        <begin position="386"/>
        <end position="406"/>
    </location>
</feature>
<dbReference type="PANTHER" id="PTHR12203">
    <property type="entry name" value="KDEL LYS-ASP-GLU-LEU CONTAINING - RELATED"/>
    <property type="match status" value="1"/>
</dbReference>
<sequence>MIARASRHRPLRPLIVGLGLCLVLFCLYFVIREPHDAVTWEQKSQQDQNRQNKDRHKQTPHRPSSATLQSLSLTEKQCQAEFPGLTRSIDEIVAEGPFRLKNTGDMGALQGRIKNGKIFIINAQQRSDLSEQMVNSRTAAIHQLHRALITAPASEPLPDTYLSINFQDQPFGTSWGYSRAINPAFRSKDRDERNFLMPHFSFWAWKLPFIGSIGRAAAAIDRLEHELYPVFYHKNPRAVWRGTTWFNSVHSPRLRQNLVAVTKGQSWADVEALDWVGGGGSGGRVQSSAQNATNALAIEDFCRYRYVLHTEGVAYSGRFQFLQMCNSVTITPPIVWMQHTTHLVKPVFSSHLLGAATTKPNSAKEKESSRKEAHKFAHAVKNVGKENSRRSLSVSNTAKTSSGHKSWPVSYPAGEANIVFVAPDWSDLKDTVAWLEAHPEVAAGIARNQQDLFVGGGYFSPAAETCYWRALVRGWATVAKIDRKEWIGHEEVSYESFTLDNGN</sequence>
<dbReference type="KEGG" id="ssck:SPSK_05179"/>
<gene>
    <name evidence="4" type="ORF">SPSK_05179</name>
</gene>
<protein>
    <recommendedName>
        <fullName evidence="3">Glycosyl transferase CAP10 domain-containing protein</fullName>
    </recommendedName>
</protein>
<dbReference type="RefSeq" id="XP_016583692.1">
    <property type="nucleotide sequence ID" value="XM_016731929.1"/>
</dbReference>
<evidence type="ECO:0000256" key="1">
    <source>
        <dbReference type="SAM" id="MobiDB-lite"/>
    </source>
</evidence>
<keyword evidence="2" id="KW-0472">Membrane</keyword>
<reference evidence="4 5" key="1">
    <citation type="journal article" date="2014" name="BMC Genomics">
        <title>Comparative genomics of the major fungal agents of human and animal Sporotrichosis: Sporothrix schenckii and Sporothrix brasiliensis.</title>
        <authorList>
            <person name="Teixeira M.M."/>
            <person name="de Almeida L.G."/>
            <person name="Kubitschek-Barreira P."/>
            <person name="Alves F.L."/>
            <person name="Kioshima E.S."/>
            <person name="Abadio A.K."/>
            <person name="Fernandes L."/>
            <person name="Derengowski L.S."/>
            <person name="Ferreira K.S."/>
            <person name="Souza R.C."/>
            <person name="Ruiz J.C."/>
            <person name="de Andrade N.C."/>
            <person name="Paes H.C."/>
            <person name="Nicola A.M."/>
            <person name="Albuquerque P."/>
            <person name="Gerber A.L."/>
            <person name="Martins V.P."/>
            <person name="Peconick L.D."/>
            <person name="Neto A.V."/>
            <person name="Chaucanez C.B."/>
            <person name="Silva P.A."/>
            <person name="Cunha O.L."/>
            <person name="de Oliveira F.F."/>
            <person name="dos Santos T.C."/>
            <person name="Barros A.L."/>
            <person name="Soares M.A."/>
            <person name="de Oliveira L.M."/>
            <person name="Marini M.M."/>
            <person name="Villalobos-Duno H."/>
            <person name="Cunha M.M."/>
            <person name="de Hoog S."/>
            <person name="da Silveira J.F."/>
            <person name="Henrissat B."/>
            <person name="Nino-Vega G.A."/>
            <person name="Cisalpino P.S."/>
            <person name="Mora-Montes H.M."/>
            <person name="Almeida S.R."/>
            <person name="Stajich J.E."/>
            <person name="Lopes-Bezerra L.M."/>
            <person name="Vasconcelos A.T."/>
            <person name="Felipe M.S."/>
        </authorList>
    </citation>
    <scope>NUCLEOTIDE SEQUENCE [LARGE SCALE GENOMIC DNA]</scope>
    <source>
        <strain evidence="4 5">1099-18</strain>
    </source>
</reference>
<dbReference type="InterPro" id="IPR006598">
    <property type="entry name" value="CAP10"/>
</dbReference>